<accession>A0ABR0G8D2</accession>
<feature type="region of interest" description="Disordered" evidence="1">
    <location>
        <begin position="1243"/>
        <end position="1269"/>
    </location>
</feature>
<dbReference type="Pfam" id="PF06985">
    <property type="entry name" value="HET"/>
    <property type="match status" value="1"/>
</dbReference>
<dbReference type="EMBL" id="JAFFHA010000008">
    <property type="protein sequence ID" value="KAK4651976.1"/>
    <property type="molecule type" value="Genomic_DNA"/>
</dbReference>
<dbReference type="SUPFAM" id="SSF55874">
    <property type="entry name" value="ATPase domain of HSP90 chaperone/DNA topoisomerase II/histidine kinase"/>
    <property type="match status" value="1"/>
</dbReference>
<dbReference type="Gene3D" id="3.30.565.10">
    <property type="entry name" value="Histidine kinase-like ATPase, C-terminal domain"/>
    <property type="match status" value="1"/>
</dbReference>
<reference evidence="3 4" key="1">
    <citation type="journal article" date="2023" name="bioRxiv">
        <title>High-quality genome assemblies of four members of thePodospora anserinaspecies complex.</title>
        <authorList>
            <person name="Ament-Velasquez S.L."/>
            <person name="Vogan A.A."/>
            <person name="Wallerman O."/>
            <person name="Hartmann F."/>
            <person name="Gautier V."/>
            <person name="Silar P."/>
            <person name="Giraud T."/>
            <person name="Johannesson H."/>
        </authorList>
    </citation>
    <scope>NUCLEOTIDE SEQUENCE [LARGE SCALE GENOMIC DNA]</scope>
    <source>
        <strain evidence="3 4">CBS 415.72m</strain>
    </source>
</reference>
<dbReference type="Pfam" id="PF26639">
    <property type="entry name" value="Het-6_barrel"/>
    <property type="match status" value="1"/>
</dbReference>
<evidence type="ECO:0000256" key="1">
    <source>
        <dbReference type="SAM" id="MobiDB-lite"/>
    </source>
</evidence>
<dbReference type="Proteomes" id="UP001323405">
    <property type="component" value="Unassembled WGS sequence"/>
</dbReference>
<evidence type="ECO:0000313" key="3">
    <source>
        <dbReference type="EMBL" id="KAK4651976.1"/>
    </source>
</evidence>
<feature type="compositionally biased region" description="Basic residues" evidence="1">
    <location>
        <begin position="1253"/>
        <end position="1268"/>
    </location>
</feature>
<dbReference type="NCBIfam" id="NF047352">
    <property type="entry name" value="P_loop_sacsin"/>
    <property type="match status" value="1"/>
</dbReference>
<gene>
    <name evidence="3" type="ORF">QC762_0098240</name>
</gene>
<comment type="caution">
    <text evidence="3">The sequence shown here is derived from an EMBL/GenBank/DDBJ whole genome shotgun (WGS) entry which is preliminary data.</text>
</comment>
<proteinExistence type="predicted"/>
<evidence type="ECO:0000313" key="4">
    <source>
        <dbReference type="Proteomes" id="UP001323405"/>
    </source>
</evidence>
<sequence>MAISVGMDSISDAATNPSLFKLNYAKSNGLMWLAERLARAVTGRDALTQHDSTVAEVSRLTPVSTADAERHILRIRGSKGVGHPTGHPKDQQGIVKLLANNMYRRPSHFLWELIQNIDDNNYVAHEPTLTITYKNRVLRFDSNETGFTMEDVEAICSMGNSSKTRNPSSRIGRKGIGFKSVFKVSESVYIASGFYSFQFDARQSLGMMIPVWSAFPEERMAGWTSLLFQLSPRCDVNEILQELERLNSRSILFLRRLRRVHVRIVYEGIDGREFNSDFTRPHITCKPGELQTLHLSDTEQSPLVLYRHGISGLPSTDPGVSNEQSDIFLVFPQPRSLSSNATCFTFAFLPIRDYGFRFVCHADFDLVANREDVDLSSARNQALLRDLPKAFLGAVDSLNTGQLRYIWPYYLPFPTTDSFFEPLPREIISLLSRTPVLESGTGHLMAPEKLTWVPHLYTDHHDRPLIPQEYSTLFYLSQSYHADLREQIMQLGVNVLSETQFINELNFLITNKTHNFRSMPDSWHAKICKVLCDLLENNMGDILKLEIIPLRDGRWVSAQSEDLVLPLNNDDLFIPKGLGLAEIDPQAARNPHRRRLAESLGARRLEKAEVCARILEAHQFLYRAGWIAGRTKPDLWLVAENLRPCRASRIYVRSDDQFSAGQLLAAHNHSFVFLHEEASPQLTNYPNWIDWMQLNLGVSVFPRLVDFSGHDDVSFVLSADFRLLAGQSESNEWLELLCRRWKHYRYYLVDDAEPGSEVMPLAESEEAALKASRQRLRSELATLSVLCIHGNIGRSLERTFLPRKSVLSGLDALCPSSETPGSYVLAGIPDPEDVTLTSHAYDSCNTQTQHEMKYLDSTNISIEAFSKLKLLFLPQGNSVSVPVWLSTDDCVWDGPDCLERTPRIIQHYPELESFFRDALRIPNATLKTLVNEARRIVPSDSLVYIRQVLIATSGLIQPKAWKENRDAGVLQLKSLNIFPIWLGESGGRFDQLRSAIPSLVKDDWYIADRPHLLASFEGRAPLLALSLPNLQALSNLIQLLQLEERMLSKLAIKVSNIQTDSAHSVVHTTNLRAKAHHIARLLPNNTTIAERQAILSQLNHIHVSELERFEFGWEIKGTGLQGRTEAGAVALHLHPDMLDVYMSSEEAVIGFSSLELLEELRLWLKIADGERTSLLHHVLTEKNVERIEASLRRRGVPEDVPEWEDIANAMKQAISMCPRCASITLSSATIAGEISGDDCEFQKPYAQQNPSKAARHHKSPGNPKHRGSVRPVAGLYKEYLESREPAANRTFHVIKNGIVPLRSSPVTFGGKRDGDPQFVGEYLVSEYLSRSLGKDYVPTEHWKSPLRVGAGHPPPDKDAKAVATFVIKDVGNKLRGRLFELDDQRLKMLAVEVTFHMCVCVTEGSLNTPFRLQGPHAQLAQDLALTNTKPVDEVFVLLRVYNVTRHCRVAIFIDPWALRTKGLLSIVPYGGWQCTLDTLGAPAPSHLNLDATHTHLEPSNCYKYLSLQPNHIRVLYLHPHKGRREAPLEASIHHVALSSEPNFSAFSYVWGNSETIEVLQTSEGNIAITRSLATALRLIRHEKSHVSIWADAVCIDQHNAVEKSAQIRLMQQIYQQADMVLAWIGEADSHSSRALQFLTQLQHGGGVKAKLPENDDPIWGSLNMLLSREWFSRIWIVQELVLGSKVEMLCGNESIRWEDFFESAVIAWQHRFDALPNAEAALAMGFARRQLKLTRHKLGFFQLLESFSHTKATKCEDKMFALLGIACDVAEEEFDPDYGSGVKAVAQRYAVKFVEKGMVLDLLYRSGTGRLPGSATPSPVAFTSSSWIPEFTSSPFPETISNWNTGTARYFAGHRGVPEASVHFTGIVARGTAHQPVLAVRGAIIDSLAGTAELRVATHSFASFTAANEDLERFFAFLREYPTGESLETVRLKLAIGGATGPCSSNLILRRSHWTLAQVGDAATNVPDGCVWPANLKDEILCARQGGNVAIYTDRPRSSLETVAAYWRTAAAFTKRIPKAKLCHTTKGYAGLVPGNARAGDKICLFRGGAVPFVLRAGRVPGQYWLVGECYIHGIMYGEALGCEEAKEPGTICLV</sequence>
<organism evidence="3 4">
    <name type="scientific">Podospora pseudocomata</name>
    <dbReference type="NCBI Taxonomy" id="2093779"/>
    <lineage>
        <taxon>Eukaryota</taxon>
        <taxon>Fungi</taxon>
        <taxon>Dikarya</taxon>
        <taxon>Ascomycota</taxon>
        <taxon>Pezizomycotina</taxon>
        <taxon>Sordariomycetes</taxon>
        <taxon>Sordariomycetidae</taxon>
        <taxon>Sordariales</taxon>
        <taxon>Podosporaceae</taxon>
        <taxon>Podospora</taxon>
    </lineage>
</organism>
<name>A0ABR0G8D2_9PEZI</name>
<dbReference type="PANTHER" id="PTHR24148">
    <property type="entry name" value="ANKYRIN REPEAT DOMAIN-CONTAINING PROTEIN 39 HOMOLOG-RELATED"/>
    <property type="match status" value="1"/>
</dbReference>
<dbReference type="RefSeq" id="XP_062740951.1">
    <property type="nucleotide sequence ID" value="XM_062884148.1"/>
</dbReference>
<protein>
    <recommendedName>
        <fullName evidence="2">Heterokaryon incompatibility domain-containing protein</fullName>
    </recommendedName>
</protein>
<dbReference type="GeneID" id="87903934"/>
<evidence type="ECO:0000259" key="2">
    <source>
        <dbReference type="Pfam" id="PF06985"/>
    </source>
</evidence>
<dbReference type="InterPro" id="IPR010730">
    <property type="entry name" value="HET"/>
</dbReference>
<keyword evidence="4" id="KW-1185">Reference proteome</keyword>
<feature type="domain" description="Heterokaryon incompatibility" evidence="2">
    <location>
        <begin position="1543"/>
        <end position="1679"/>
    </location>
</feature>
<dbReference type="InterPro" id="IPR036890">
    <property type="entry name" value="HATPase_C_sf"/>
</dbReference>
<dbReference type="PANTHER" id="PTHR24148:SF64">
    <property type="entry name" value="HETEROKARYON INCOMPATIBILITY DOMAIN-CONTAINING PROTEIN"/>
    <property type="match status" value="1"/>
</dbReference>
<dbReference type="InterPro" id="IPR052895">
    <property type="entry name" value="HetReg/Transcr_Mod"/>
</dbReference>